<name>A0A7D6VY91_9CLOT</name>
<sequence length="201" mass="22452">MAYLGVKDLYMAKILTNTATSYTTDEPVLLGKVGSIKKDYSGSMENSYYDDKLDDVLQGLTAKTLEVVVKELSQENESLLMGQKLIKGMRIESTEDECPDFAIGYRTKVAKTGKYEFVWKYVCKPEPFGAEHNTQADKPAIAERTIKFTCRDREKDGKDGVSINELELQVGDTEAKALLAIDTETNKIVWFTEVPEPLTAA</sequence>
<dbReference type="NCBIfam" id="TIGR01603">
    <property type="entry name" value="maj_tail_phi13"/>
    <property type="match status" value="1"/>
</dbReference>
<dbReference type="AlphaFoldDB" id="A0A7D6VY91"/>
<evidence type="ECO:0008006" key="3">
    <source>
        <dbReference type="Google" id="ProtNLM"/>
    </source>
</evidence>
<evidence type="ECO:0000313" key="2">
    <source>
        <dbReference type="Proteomes" id="UP000512286"/>
    </source>
</evidence>
<dbReference type="EMBL" id="CP059378">
    <property type="protein sequence ID" value="QLY82232.1"/>
    <property type="molecule type" value="Genomic_DNA"/>
</dbReference>
<dbReference type="InterPro" id="IPR006490">
    <property type="entry name" value="Maj_tail_phi13"/>
</dbReference>
<organism evidence="1 2">
    <name type="scientific">Clostridium intestinale</name>
    <dbReference type="NCBI Taxonomy" id="36845"/>
    <lineage>
        <taxon>Bacteria</taxon>
        <taxon>Bacillati</taxon>
        <taxon>Bacillota</taxon>
        <taxon>Clostridia</taxon>
        <taxon>Eubacteriales</taxon>
        <taxon>Clostridiaceae</taxon>
        <taxon>Clostridium</taxon>
    </lineage>
</organism>
<dbReference type="KEGG" id="cint:HZF06_11775"/>
<reference evidence="1 2" key="1">
    <citation type="submission" date="2020-07" db="EMBL/GenBank/DDBJ databases">
        <title>Electron transfer.</title>
        <authorList>
            <person name="Huang L."/>
            <person name="Liu X."/>
            <person name="Zhou S."/>
        </authorList>
    </citation>
    <scope>NUCLEOTIDE SEQUENCE [LARGE SCALE GENOMIC DNA]</scope>
    <source>
        <strain evidence="1 2">Lx1</strain>
    </source>
</reference>
<dbReference type="RefSeq" id="WP_181603624.1">
    <property type="nucleotide sequence ID" value="NZ_CP059378.1"/>
</dbReference>
<dbReference type="Proteomes" id="UP000512286">
    <property type="component" value="Chromosome"/>
</dbReference>
<gene>
    <name evidence="1" type="ORF">HZF06_11775</name>
</gene>
<evidence type="ECO:0000313" key="1">
    <source>
        <dbReference type="EMBL" id="QLY82232.1"/>
    </source>
</evidence>
<proteinExistence type="predicted"/>
<accession>A0A7D6VY91</accession>
<protein>
    <recommendedName>
        <fullName evidence="3">Phage tail protein</fullName>
    </recommendedName>
</protein>